<dbReference type="Proteomes" id="UP000535020">
    <property type="component" value="Unassembled WGS sequence"/>
</dbReference>
<gene>
    <name evidence="1" type="ORF">HZF10_06470</name>
</gene>
<evidence type="ECO:0000313" key="2">
    <source>
        <dbReference type="Proteomes" id="UP000535020"/>
    </source>
</evidence>
<comment type="caution">
    <text evidence="1">The sequence shown here is derived from an EMBL/GenBank/DDBJ whole genome shotgun (WGS) entry which is preliminary data.</text>
</comment>
<reference evidence="1 2" key="1">
    <citation type="submission" date="2020-07" db="EMBL/GenBank/DDBJ databases">
        <authorList>
            <person name="Sun Q."/>
        </authorList>
    </citation>
    <scope>NUCLEOTIDE SEQUENCE [LARGE SCALE GENOMIC DNA]</scope>
    <source>
        <strain evidence="1 2">MAH-1</strain>
    </source>
</reference>
<dbReference type="AlphaFoldDB" id="A0A7Y8Y286"/>
<accession>A0A7Y8Y286</accession>
<name>A0A7Y8Y286_9FLAO</name>
<protein>
    <submittedName>
        <fullName evidence="1">Uncharacterized protein</fullName>
    </submittedName>
</protein>
<dbReference type="EMBL" id="JACBJI010000002">
    <property type="protein sequence ID" value="NYA70558.1"/>
    <property type="molecule type" value="Genomic_DNA"/>
</dbReference>
<evidence type="ECO:0000313" key="1">
    <source>
        <dbReference type="EMBL" id="NYA70558.1"/>
    </source>
</evidence>
<proteinExistence type="predicted"/>
<dbReference type="RefSeq" id="WP_218833179.1">
    <property type="nucleotide sequence ID" value="NZ_JACBJI010000002.1"/>
</dbReference>
<keyword evidence="2" id="KW-1185">Reference proteome</keyword>
<organism evidence="1 2">
    <name type="scientific">Flavobacterium agri</name>
    <dbReference type="NCBI Taxonomy" id="2743471"/>
    <lineage>
        <taxon>Bacteria</taxon>
        <taxon>Pseudomonadati</taxon>
        <taxon>Bacteroidota</taxon>
        <taxon>Flavobacteriia</taxon>
        <taxon>Flavobacteriales</taxon>
        <taxon>Flavobacteriaceae</taxon>
        <taxon>Flavobacterium</taxon>
    </lineage>
</organism>
<sequence length="244" mass="27873">MATSKFIKHSFEELCQNFRVLMEAHIRANRFGLLKVDRAEAIGNIETGLSGVLNSFHNLYDAIQKQMAPAPINWYESAPLALMLVLRNARHHNHANRIRTLYSHYLQEASEIGTMESYILIDFPCPEDGANTFDLHVSWGDLKHLFDLPKKDTQIKDMTRSIISDYLSTSKFREYAELYKLPESKLCFNIIPLFVNAAATITPFIKDHCEPDSSEARFFAEHFCSLTKADTQNHEVDCGPVAFI</sequence>